<accession>A0A2K4ZEA1</accession>
<dbReference type="InterPro" id="IPR002104">
    <property type="entry name" value="Integrase_catalytic"/>
</dbReference>
<organism evidence="5 6">
    <name type="scientific">Acetatifactor muris</name>
    <dbReference type="NCBI Taxonomy" id="879566"/>
    <lineage>
        <taxon>Bacteria</taxon>
        <taxon>Bacillati</taxon>
        <taxon>Bacillota</taxon>
        <taxon>Clostridia</taxon>
        <taxon>Lachnospirales</taxon>
        <taxon>Lachnospiraceae</taxon>
        <taxon>Acetatifactor</taxon>
    </lineage>
</organism>
<gene>
    <name evidence="5" type="ORF">AMURIS_01508</name>
</gene>
<proteinExistence type="inferred from homology"/>
<dbReference type="GO" id="GO:0006310">
    <property type="term" value="P:DNA recombination"/>
    <property type="evidence" value="ECO:0007669"/>
    <property type="project" value="UniProtKB-KW"/>
</dbReference>
<evidence type="ECO:0000256" key="1">
    <source>
        <dbReference type="ARBA" id="ARBA00008857"/>
    </source>
</evidence>
<dbReference type="GO" id="GO:0003677">
    <property type="term" value="F:DNA binding"/>
    <property type="evidence" value="ECO:0007669"/>
    <property type="project" value="UniProtKB-KW"/>
</dbReference>
<dbReference type="EMBL" id="OFSM01000006">
    <property type="protein sequence ID" value="SOY28797.1"/>
    <property type="molecule type" value="Genomic_DNA"/>
</dbReference>
<dbReference type="GO" id="GO:0015074">
    <property type="term" value="P:DNA integration"/>
    <property type="evidence" value="ECO:0007669"/>
    <property type="project" value="InterPro"/>
</dbReference>
<evidence type="ECO:0000256" key="3">
    <source>
        <dbReference type="ARBA" id="ARBA00023172"/>
    </source>
</evidence>
<dbReference type="InterPro" id="IPR010998">
    <property type="entry name" value="Integrase_recombinase_N"/>
</dbReference>
<dbReference type="Proteomes" id="UP000236311">
    <property type="component" value="Unassembled WGS sequence"/>
</dbReference>
<name>A0A2K4ZEA1_9FIRM</name>
<evidence type="ECO:0000259" key="4">
    <source>
        <dbReference type="PROSITE" id="PS51898"/>
    </source>
</evidence>
<dbReference type="Gene3D" id="1.10.443.10">
    <property type="entry name" value="Intergrase catalytic core"/>
    <property type="match status" value="1"/>
</dbReference>
<evidence type="ECO:0000313" key="6">
    <source>
        <dbReference type="Proteomes" id="UP000236311"/>
    </source>
</evidence>
<dbReference type="AlphaFoldDB" id="A0A2K4ZEA1"/>
<dbReference type="InterPro" id="IPR050090">
    <property type="entry name" value="Tyrosine_recombinase_XerCD"/>
</dbReference>
<dbReference type="PANTHER" id="PTHR30349">
    <property type="entry name" value="PHAGE INTEGRASE-RELATED"/>
    <property type="match status" value="1"/>
</dbReference>
<comment type="similarity">
    <text evidence="1">Belongs to the 'phage' integrase family.</text>
</comment>
<evidence type="ECO:0000256" key="2">
    <source>
        <dbReference type="ARBA" id="ARBA00023125"/>
    </source>
</evidence>
<dbReference type="PROSITE" id="PS51898">
    <property type="entry name" value="TYR_RECOMBINASE"/>
    <property type="match status" value="1"/>
</dbReference>
<feature type="domain" description="Tyr recombinase" evidence="4">
    <location>
        <begin position="200"/>
        <end position="392"/>
    </location>
</feature>
<keyword evidence="3" id="KW-0233">DNA recombination</keyword>
<dbReference type="InterPro" id="IPR011010">
    <property type="entry name" value="DNA_brk_join_enz"/>
</dbReference>
<dbReference type="InterPro" id="IPR013762">
    <property type="entry name" value="Integrase-like_cat_sf"/>
</dbReference>
<protein>
    <submittedName>
        <fullName evidence="5">Site-specific tyrosine recombinase XerC</fullName>
    </submittedName>
</protein>
<reference evidence="5 6" key="1">
    <citation type="submission" date="2018-01" db="EMBL/GenBank/DDBJ databases">
        <authorList>
            <person name="Gaut B.S."/>
            <person name="Morton B.R."/>
            <person name="Clegg M.T."/>
            <person name="Duvall M.R."/>
        </authorList>
    </citation>
    <scope>NUCLEOTIDE SEQUENCE [LARGE SCALE GENOMIC DNA]</scope>
    <source>
        <strain evidence="5">GP69</strain>
    </source>
</reference>
<keyword evidence="6" id="KW-1185">Reference proteome</keyword>
<keyword evidence="2" id="KW-0238">DNA-binding</keyword>
<dbReference type="Pfam" id="PF00589">
    <property type="entry name" value="Phage_integrase"/>
    <property type="match status" value="1"/>
</dbReference>
<dbReference type="SUPFAM" id="SSF56349">
    <property type="entry name" value="DNA breaking-rejoining enzymes"/>
    <property type="match status" value="1"/>
</dbReference>
<sequence>MSENEVLKYAVDNGMIDLSYVQEKIEMSKRKELLEKHPCKIWEGKNGCWYTYLPDGKGGRILKKRKLKTDLENDIVKCLSQQADNPTVADIFHEWIDSRLETKEISKASFDRYSVDFRRFFSVFGEREIKGITELDVEEFMLKSISDFSLTAKSFGNLRILVYGIFKRAKKKKLISFSITEVVNDLEISRNAFTKVKKDECSEVFMQDELPVVLDYLKDNLDIVNLGLLLMFVTGVRVGELVAIKPEDVEGNVIHICRTESHYKDKETGKDVYAIKDTPKTAAGIRNVIVPTDYIWILHKIKQMNPSGEFLFMRDGSRIRAYTVRLRLHRVCKETEVHDKSTHKARKTYASILLSAGVDTSIVISLMGHTDISCTEQYYHRNRKDIAAKTVLLNSIPEFQSH</sequence>
<dbReference type="Gene3D" id="1.10.150.130">
    <property type="match status" value="1"/>
</dbReference>
<evidence type="ECO:0000313" key="5">
    <source>
        <dbReference type="EMBL" id="SOY28797.1"/>
    </source>
</evidence>
<dbReference type="PANTHER" id="PTHR30349:SF41">
    <property type="entry name" value="INTEGRASE_RECOMBINASE PROTEIN MJ0367-RELATED"/>
    <property type="match status" value="1"/>
</dbReference>
<dbReference type="CDD" id="cd01189">
    <property type="entry name" value="INT_ICEBs1_C_like"/>
    <property type="match status" value="1"/>
</dbReference>